<proteinExistence type="predicted"/>
<accession>A0A067MZG5</accession>
<dbReference type="InParanoid" id="A0A067MZG5"/>
<dbReference type="EMBL" id="KL198018">
    <property type="protein sequence ID" value="KDQ20100.1"/>
    <property type="molecule type" value="Genomic_DNA"/>
</dbReference>
<keyword evidence="2" id="KW-1185">Reference proteome</keyword>
<reference evidence="2" key="1">
    <citation type="journal article" date="2014" name="Proc. Natl. Acad. Sci. U.S.A.">
        <title>Extensive sampling of basidiomycete genomes demonstrates inadequacy of the white-rot/brown-rot paradigm for wood decay fungi.</title>
        <authorList>
            <person name="Riley R."/>
            <person name="Salamov A.A."/>
            <person name="Brown D.W."/>
            <person name="Nagy L.G."/>
            <person name="Floudas D."/>
            <person name="Held B.W."/>
            <person name="Levasseur A."/>
            <person name="Lombard V."/>
            <person name="Morin E."/>
            <person name="Otillar R."/>
            <person name="Lindquist E.A."/>
            <person name="Sun H."/>
            <person name="LaButti K.M."/>
            <person name="Schmutz J."/>
            <person name="Jabbour D."/>
            <person name="Luo H."/>
            <person name="Baker S.E."/>
            <person name="Pisabarro A.G."/>
            <person name="Walton J.D."/>
            <person name="Blanchette R.A."/>
            <person name="Henrissat B."/>
            <person name="Martin F."/>
            <person name="Cullen D."/>
            <person name="Hibbett D.S."/>
            <person name="Grigoriev I.V."/>
        </authorList>
    </citation>
    <scope>NUCLEOTIDE SEQUENCE [LARGE SCALE GENOMIC DNA]</scope>
    <source>
        <strain evidence="2">FD-172 SS1</strain>
    </source>
</reference>
<sequence length="475" mass="53463">MLLAHNNLERALALYDVAESTLGRLGSNALLSLALTSKAHSRVVLPYYMHRHVVLPSCVTPAATIAFLESSKHGYFDHTRSLVLALRLPRPPALDRSGISLDGFADVIECMTNIQSLSFHDTHRLCQYNSRMLVSVAKLGRLRSLELARYTHDDLEPLLHVSGLRHLSLAHPSYDRFYPAKLHNSNVVQIVRNSRTTLQSIKLVEVDLDFDFIPSYSLALVSCAAEWDGMLPGALRLELESCSGHRWLPNLSVSLPSVRLFDSPRAIEWAHYAVNGESLARLLSLGGPMALFPIALQAGASLQRARVHDDVHFETGLDLARYFPCDLKSLHLKIWGFTKDGLARQNIFQKLVSTTPNLIFLHINMESGEFCHLYEETLMHLFKTLSVVPLQYLSITWFVNCCVAHCSHCPAILDVDRLAYIVKHGIPSLRCLSLKPAPRKVYTFQRTGTGDMMEFTCITHDDGVVSRDYYDFLWL</sequence>
<evidence type="ECO:0000313" key="2">
    <source>
        <dbReference type="Proteomes" id="UP000027195"/>
    </source>
</evidence>
<name>A0A067MZG5_BOTB1</name>
<protein>
    <recommendedName>
        <fullName evidence="3">F-box domain-containing protein</fullName>
    </recommendedName>
</protein>
<dbReference type="Proteomes" id="UP000027195">
    <property type="component" value="Unassembled WGS sequence"/>
</dbReference>
<dbReference type="HOGENOM" id="CLU_039742_0_0_1"/>
<evidence type="ECO:0000313" key="1">
    <source>
        <dbReference type="EMBL" id="KDQ20100.1"/>
    </source>
</evidence>
<gene>
    <name evidence="1" type="ORF">BOTBODRAFT_170117</name>
</gene>
<organism evidence="1 2">
    <name type="scientific">Botryobasidium botryosum (strain FD-172 SS1)</name>
    <dbReference type="NCBI Taxonomy" id="930990"/>
    <lineage>
        <taxon>Eukaryota</taxon>
        <taxon>Fungi</taxon>
        <taxon>Dikarya</taxon>
        <taxon>Basidiomycota</taxon>
        <taxon>Agaricomycotina</taxon>
        <taxon>Agaricomycetes</taxon>
        <taxon>Cantharellales</taxon>
        <taxon>Botryobasidiaceae</taxon>
        <taxon>Botryobasidium</taxon>
    </lineage>
</organism>
<evidence type="ECO:0008006" key="3">
    <source>
        <dbReference type="Google" id="ProtNLM"/>
    </source>
</evidence>
<dbReference type="AlphaFoldDB" id="A0A067MZG5"/>